<dbReference type="InParanoid" id="A0A0D0BDJ1"/>
<reference evidence="2" key="2">
    <citation type="submission" date="2015-01" db="EMBL/GenBank/DDBJ databases">
        <title>Evolutionary Origins and Diversification of the Mycorrhizal Mutualists.</title>
        <authorList>
            <consortium name="DOE Joint Genome Institute"/>
            <consortium name="Mycorrhizal Genomics Consortium"/>
            <person name="Kohler A."/>
            <person name="Kuo A."/>
            <person name="Nagy L.G."/>
            <person name="Floudas D."/>
            <person name="Copeland A."/>
            <person name="Barry K.W."/>
            <person name="Cichocki N."/>
            <person name="Veneault-Fourrey C."/>
            <person name="LaButti K."/>
            <person name="Lindquist E.A."/>
            <person name="Lipzen A."/>
            <person name="Lundell T."/>
            <person name="Morin E."/>
            <person name="Murat C."/>
            <person name="Riley R."/>
            <person name="Ohm R."/>
            <person name="Sun H."/>
            <person name="Tunlid A."/>
            <person name="Henrissat B."/>
            <person name="Grigoriev I.V."/>
            <person name="Hibbett D.S."/>
            <person name="Martin F."/>
        </authorList>
    </citation>
    <scope>NUCLEOTIDE SEQUENCE [LARGE SCALE GENOMIC DNA]</scope>
    <source>
        <strain evidence="2">UH-Slu-Lm8-n1</strain>
    </source>
</reference>
<protein>
    <submittedName>
        <fullName evidence="1">Uncharacterized protein</fullName>
    </submittedName>
</protein>
<sequence length="82" mass="9272">MQEFPGIASWRDFIPAARRFSLTQCDSEANLQGSPKSTIDYILSHLHIVIALAPLHIDYHYVHIPIEQVVILTRDTSLQGNT</sequence>
<gene>
    <name evidence="1" type="ORF">CY34DRAFT_798752</name>
</gene>
<name>A0A0D0BDJ1_9AGAM</name>
<dbReference type="HOGENOM" id="CLU_2559816_0_0_1"/>
<dbReference type="AlphaFoldDB" id="A0A0D0BDJ1"/>
<accession>A0A0D0BDJ1</accession>
<dbReference type="EMBL" id="KN835142">
    <property type="protein sequence ID" value="KIK47879.1"/>
    <property type="molecule type" value="Genomic_DNA"/>
</dbReference>
<evidence type="ECO:0000313" key="2">
    <source>
        <dbReference type="Proteomes" id="UP000054485"/>
    </source>
</evidence>
<organism evidence="1 2">
    <name type="scientific">Suillus luteus UH-Slu-Lm8-n1</name>
    <dbReference type="NCBI Taxonomy" id="930992"/>
    <lineage>
        <taxon>Eukaryota</taxon>
        <taxon>Fungi</taxon>
        <taxon>Dikarya</taxon>
        <taxon>Basidiomycota</taxon>
        <taxon>Agaricomycotina</taxon>
        <taxon>Agaricomycetes</taxon>
        <taxon>Agaricomycetidae</taxon>
        <taxon>Boletales</taxon>
        <taxon>Suillineae</taxon>
        <taxon>Suillaceae</taxon>
        <taxon>Suillus</taxon>
    </lineage>
</organism>
<dbReference type="Proteomes" id="UP000054485">
    <property type="component" value="Unassembled WGS sequence"/>
</dbReference>
<evidence type="ECO:0000313" key="1">
    <source>
        <dbReference type="EMBL" id="KIK47879.1"/>
    </source>
</evidence>
<reference evidence="1 2" key="1">
    <citation type="submission" date="2014-04" db="EMBL/GenBank/DDBJ databases">
        <authorList>
            <consortium name="DOE Joint Genome Institute"/>
            <person name="Kuo A."/>
            <person name="Ruytinx J."/>
            <person name="Rineau F."/>
            <person name="Colpaert J."/>
            <person name="Kohler A."/>
            <person name="Nagy L.G."/>
            <person name="Floudas D."/>
            <person name="Copeland A."/>
            <person name="Barry K.W."/>
            <person name="Cichocki N."/>
            <person name="Veneault-Fourrey C."/>
            <person name="LaButti K."/>
            <person name="Lindquist E.A."/>
            <person name="Lipzen A."/>
            <person name="Lundell T."/>
            <person name="Morin E."/>
            <person name="Murat C."/>
            <person name="Sun H."/>
            <person name="Tunlid A."/>
            <person name="Henrissat B."/>
            <person name="Grigoriev I.V."/>
            <person name="Hibbett D.S."/>
            <person name="Martin F."/>
            <person name="Nordberg H.P."/>
            <person name="Cantor M.N."/>
            <person name="Hua S.X."/>
        </authorList>
    </citation>
    <scope>NUCLEOTIDE SEQUENCE [LARGE SCALE GENOMIC DNA]</scope>
    <source>
        <strain evidence="1 2">UH-Slu-Lm8-n1</strain>
    </source>
</reference>
<proteinExistence type="predicted"/>
<keyword evidence="2" id="KW-1185">Reference proteome</keyword>